<protein>
    <submittedName>
        <fullName evidence="1">Uncharacterized protein</fullName>
    </submittedName>
</protein>
<keyword evidence="2" id="KW-1185">Reference proteome</keyword>
<name>A0A4D6NG05_VIGUN</name>
<dbReference type="Proteomes" id="UP000501690">
    <property type="component" value="Linkage Group LG10"/>
</dbReference>
<evidence type="ECO:0000313" key="1">
    <source>
        <dbReference type="EMBL" id="QCE10887.1"/>
    </source>
</evidence>
<reference evidence="1 2" key="1">
    <citation type="submission" date="2019-04" db="EMBL/GenBank/DDBJ databases">
        <title>An improved genome assembly and genetic linkage map for asparagus bean, Vigna unguiculata ssp. sesquipedialis.</title>
        <authorList>
            <person name="Xia Q."/>
            <person name="Zhang R."/>
            <person name="Dong Y."/>
        </authorList>
    </citation>
    <scope>NUCLEOTIDE SEQUENCE [LARGE SCALE GENOMIC DNA]</scope>
    <source>
        <tissue evidence="1">Leaf</tissue>
    </source>
</reference>
<dbReference type="AlphaFoldDB" id="A0A4D6NG05"/>
<accession>A0A4D6NG05</accession>
<organism evidence="1 2">
    <name type="scientific">Vigna unguiculata</name>
    <name type="common">Cowpea</name>
    <dbReference type="NCBI Taxonomy" id="3917"/>
    <lineage>
        <taxon>Eukaryota</taxon>
        <taxon>Viridiplantae</taxon>
        <taxon>Streptophyta</taxon>
        <taxon>Embryophyta</taxon>
        <taxon>Tracheophyta</taxon>
        <taxon>Spermatophyta</taxon>
        <taxon>Magnoliopsida</taxon>
        <taxon>eudicotyledons</taxon>
        <taxon>Gunneridae</taxon>
        <taxon>Pentapetalae</taxon>
        <taxon>rosids</taxon>
        <taxon>fabids</taxon>
        <taxon>Fabales</taxon>
        <taxon>Fabaceae</taxon>
        <taxon>Papilionoideae</taxon>
        <taxon>50 kb inversion clade</taxon>
        <taxon>NPAAA clade</taxon>
        <taxon>indigoferoid/millettioid clade</taxon>
        <taxon>Phaseoleae</taxon>
        <taxon>Vigna</taxon>
    </lineage>
</organism>
<proteinExistence type="predicted"/>
<gene>
    <name evidence="1" type="ORF">DEO72_LG10g2119</name>
</gene>
<evidence type="ECO:0000313" key="2">
    <source>
        <dbReference type="Proteomes" id="UP000501690"/>
    </source>
</evidence>
<dbReference type="EMBL" id="CP039354">
    <property type="protein sequence ID" value="QCE10887.1"/>
    <property type="molecule type" value="Genomic_DNA"/>
</dbReference>
<sequence>MFGSYETGLFVFWRRALVLSDALSRSSESDSPKRALEETWCSLLVFSFRRGICVLGEERSRPGKMGPLRRGLAECSLYYCFKSRSSENA</sequence>